<dbReference type="PROSITE" id="PS50181">
    <property type="entry name" value="FBOX"/>
    <property type="match status" value="1"/>
</dbReference>
<dbReference type="InterPro" id="IPR055411">
    <property type="entry name" value="LRR_FXL15/At3g58940/PEG3-like"/>
</dbReference>
<feature type="domain" description="F-box" evidence="1">
    <location>
        <begin position="9"/>
        <end position="43"/>
    </location>
</feature>
<dbReference type="EMBL" id="JBJKBG010000011">
    <property type="protein sequence ID" value="KAL3715929.1"/>
    <property type="molecule type" value="Genomic_DNA"/>
</dbReference>
<dbReference type="Pfam" id="PF00646">
    <property type="entry name" value="F-box"/>
    <property type="match status" value="1"/>
</dbReference>
<dbReference type="PANTHER" id="PTHR31639">
    <property type="entry name" value="F-BOX PROTEIN-LIKE"/>
    <property type="match status" value="1"/>
</dbReference>
<reference evidence="2 3" key="1">
    <citation type="submission" date="2024-11" db="EMBL/GenBank/DDBJ databases">
        <title>Chromosome-level genome assembly of Eucalyptus globulus Labill. provides insights into its genome evolution.</title>
        <authorList>
            <person name="Li X."/>
        </authorList>
    </citation>
    <scope>NUCLEOTIDE SEQUENCE [LARGE SCALE GENOMIC DNA]</scope>
    <source>
        <strain evidence="2">CL2024</strain>
        <tissue evidence="2">Fresh tender leaves</tissue>
    </source>
</reference>
<evidence type="ECO:0000259" key="1">
    <source>
        <dbReference type="PROSITE" id="PS50181"/>
    </source>
</evidence>
<organism evidence="2 3">
    <name type="scientific">Eucalyptus globulus</name>
    <name type="common">Tasmanian blue gum</name>
    <dbReference type="NCBI Taxonomy" id="34317"/>
    <lineage>
        <taxon>Eukaryota</taxon>
        <taxon>Viridiplantae</taxon>
        <taxon>Streptophyta</taxon>
        <taxon>Embryophyta</taxon>
        <taxon>Tracheophyta</taxon>
        <taxon>Spermatophyta</taxon>
        <taxon>Magnoliopsida</taxon>
        <taxon>eudicotyledons</taxon>
        <taxon>Gunneridae</taxon>
        <taxon>Pentapetalae</taxon>
        <taxon>rosids</taxon>
        <taxon>malvids</taxon>
        <taxon>Myrtales</taxon>
        <taxon>Myrtaceae</taxon>
        <taxon>Myrtoideae</taxon>
        <taxon>Eucalypteae</taxon>
        <taxon>Eucalyptus</taxon>
    </lineage>
</organism>
<dbReference type="InterPro" id="IPR053781">
    <property type="entry name" value="F-box_AtFBL13-like"/>
</dbReference>
<comment type="caution">
    <text evidence="2">The sequence shown here is derived from an EMBL/GenBank/DDBJ whole genome shotgun (WGS) entry which is preliminary data.</text>
</comment>
<proteinExistence type="predicted"/>
<accession>A0ABD3ILT8</accession>
<dbReference type="CDD" id="cd22160">
    <property type="entry name" value="F-box_AtFBL13-like"/>
    <property type="match status" value="1"/>
</dbReference>
<protein>
    <recommendedName>
        <fullName evidence="1">F-box domain-containing protein</fullName>
    </recommendedName>
</protein>
<evidence type="ECO:0000313" key="2">
    <source>
        <dbReference type="EMBL" id="KAL3715929.1"/>
    </source>
</evidence>
<dbReference type="PANTHER" id="PTHR31639:SF93">
    <property type="entry name" value="F-BOX_FBD_LRR PROTEIN"/>
    <property type="match status" value="1"/>
</dbReference>
<keyword evidence="3" id="KW-1185">Reference proteome</keyword>
<name>A0ABD3ILT8_EUCGL</name>
<gene>
    <name evidence="2" type="ORF">ACJRO7_007652</name>
</gene>
<dbReference type="InterPro" id="IPR001810">
    <property type="entry name" value="F-box_dom"/>
</dbReference>
<sequence>MKRGEKKESDAISQLPRHITDQILSFLPIKDAIRTSILSRNWRYKWSTIPQLVFDDQCTSARGVPSLRPSLHENLVKIIDKVLLLHIGPIQNFKLSHKGFCATSDIDHWILHLSRVSIKKIILRIWKGKRYKIPISLFNCQDLIYLELSNCLVKIPLKFEGFKKLNILLLDHVELSQEGLEALISRCPLLETLGLNLREIKRVNIKSPNLRSLYLVGAFQDVTFDDMNRLKVVGVDVYDDIANRRGPSYANLSNLHKFFQNLHCLMHSNLFTDIDFNNVEEILTVMCLIRSSPQLKEVDFRARTGEQTPIGTTTNSWEDHQSSCFQQVRVASLYDISGGQPELRFIKFLLSRSPGLQKMRIRPTSSSGDGKFLRELLRFPRASAQAELIYLNPLIPLAGLLKKNSKCRY</sequence>
<dbReference type="Pfam" id="PF24758">
    <property type="entry name" value="LRR_At5g56370"/>
    <property type="match status" value="1"/>
</dbReference>
<dbReference type="SUPFAM" id="SSF81383">
    <property type="entry name" value="F-box domain"/>
    <property type="match status" value="1"/>
</dbReference>
<dbReference type="Gene3D" id="1.20.1280.50">
    <property type="match status" value="1"/>
</dbReference>
<dbReference type="InterPro" id="IPR032675">
    <property type="entry name" value="LRR_dom_sf"/>
</dbReference>
<dbReference type="SUPFAM" id="SSF52047">
    <property type="entry name" value="RNI-like"/>
    <property type="match status" value="1"/>
</dbReference>
<dbReference type="AlphaFoldDB" id="A0ABD3ILT8"/>
<dbReference type="InterPro" id="IPR036047">
    <property type="entry name" value="F-box-like_dom_sf"/>
</dbReference>
<dbReference type="Gene3D" id="3.80.10.10">
    <property type="entry name" value="Ribonuclease Inhibitor"/>
    <property type="match status" value="1"/>
</dbReference>
<dbReference type="Proteomes" id="UP001634007">
    <property type="component" value="Unassembled WGS sequence"/>
</dbReference>
<evidence type="ECO:0000313" key="3">
    <source>
        <dbReference type="Proteomes" id="UP001634007"/>
    </source>
</evidence>